<dbReference type="Pfam" id="PF02661">
    <property type="entry name" value="Fic"/>
    <property type="match status" value="1"/>
</dbReference>
<proteinExistence type="predicted"/>
<dbReference type="Gene3D" id="1.10.3290.10">
    <property type="entry name" value="Fido-like domain"/>
    <property type="match status" value="1"/>
</dbReference>
<organism evidence="2 3">
    <name type="scientific">Cellulomonas dongxiuzhuiae</name>
    <dbReference type="NCBI Taxonomy" id="2819979"/>
    <lineage>
        <taxon>Bacteria</taxon>
        <taxon>Bacillati</taxon>
        <taxon>Actinomycetota</taxon>
        <taxon>Actinomycetes</taxon>
        <taxon>Micrococcales</taxon>
        <taxon>Cellulomonadaceae</taxon>
        <taxon>Cellulomonas</taxon>
    </lineage>
</organism>
<accession>A0ABX8GGK5</accession>
<dbReference type="InterPro" id="IPR003812">
    <property type="entry name" value="Fido"/>
</dbReference>
<dbReference type="InterPro" id="IPR040198">
    <property type="entry name" value="Fido_containing"/>
</dbReference>
<sequence>MRSFEDLDQLVGAVPFGVVADLRTVDAGRGSQALHRLTLPELLEALTDHARTASLEASSAMDGVVVRDRTRAAQILAGHTADLRDRDEQELAGYGAALDRLDEERGPRPDVDVVLDLHRLLFRFTPTPGGRLRQVESVVAGPAPDGARVKRFTPVPVAATPAHLDELVARYRRALGAGRHHPVLLVGLFALDLLAIHPFAAGNGRVARMLTNALLQDAGYDVTRYVPVEPAMAGSPERYSAALLDSTHDWHLSRHDPWPWLRYLVRALADATTQLGALTSSARRAGSKQGRVRDHVLRHARPRFRISEVRAGLPDVSDQTIRLVLAQLRTEGLIEADGVGRSATWSRRA</sequence>
<dbReference type="Proteomes" id="UP000679335">
    <property type="component" value="Chromosome"/>
</dbReference>
<feature type="domain" description="Fido" evidence="1">
    <location>
        <begin position="109"/>
        <end position="266"/>
    </location>
</feature>
<gene>
    <name evidence="2" type="ORF">KKR89_10285</name>
</gene>
<dbReference type="SUPFAM" id="SSF140931">
    <property type="entry name" value="Fic-like"/>
    <property type="match status" value="1"/>
</dbReference>
<dbReference type="PANTHER" id="PTHR13504:SF38">
    <property type="entry name" value="FIDO DOMAIN-CONTAINING PROTEIN"/>
    <property type="match status" value="1"/>
</dbReference>
<dbReference type="EMBL" id="CP076023">
    <property type="protein sequence ID" value="QWC14756.1"/>
    <property type="molecule type" value="Genomic_DNA"/>
</dbReference>
<keyword evidence="3" id="KW-1185">Reference proteome</keyword>
<dbReference type="RefSeq" id="WP_208195262.1">
    <property type="nucleotide sequence ID" value="NZ_CP076023.1"/>
</dbReference>
<dbReference type="InterPro" id="IPR036597">
    <property type="entry name" value="Fido-like_dom_sf"/>
</dbReference>
<protein>
    <submittedName>
        <fullName evidence="2">Fic family protein</fullName>
    </submittedName>
</protein>
<dbReference type="PROSITE" id="PS51459">
    <property type="entry name" value="FIDO"/>
    <property type="match status" value="1"/>
</dbReference>
<name>A0ABX8GGK5_9CELL</name>
<evidence type="ECO:0000313" key="2">
    <source>
        <dbReference type="EMBL" id="QWC14756.1"/>
    </source>
</evidence>
<evidence type="ECO:0000259" key="1">
    <source>
        <dbReference type="PROSITE" id="PS51459"/>
    </source>
</evidence>
<reference evidence="2 3" key="1">
    <citation type="submission" date="2021-05" db="EMBL/GenBank/DDBJ databases">
        <title>Novel species in genus Cellulomonas.</title>
        <authorList>
            <person name="Zhang G."/>
        </authorList>
    </citation>
    <scope>NUCLEOTIDE SEQUENCE [LARGE SCALE GENOMIC DNA]</scope>
    <source>
        <strain evidence="3">zg-ZUI157</strain>
    </source>
</reference>
<dbReference type="PANTHER" id="PTHR13504">
    <property type="entry name" value="FIDO DOMAIN-CONTAINING PROTEIN DDB_G0283145"/>
    <property type="match status" value="1"/>
</dbReference>
<evidence type="ECO:0000313" key="3">
    <source>
        <dbReference type="Proteomes" id="UP000679335"/>
    </source>
</evidence>